<proteinExistence type="inferred from homology"/>
<gene>
    <name evidence="9" type="ORF">BJY18_003288</name>
</gene>
<feature type="transmembrane region" description="Helical" evidence="8">
    <location>
        <begin position="214"/>
        <end position="237"/>
    </location>
</feature>
<dbReference type="GO" id="GO:0033214">
    <property type="term" value="P:siderophore-iron import into cell"/>
    <property type="evidence" value="ECO:0007669"/>
    <property type="project" value="TreeGrafter"/>
</dbReference>
<evidence type="ECO:0000313" key="9">
    <source>
        <dbReference type="EMBL" id="MBB4685803.1"/>
    </source>
</evidence>
<dbReference type="InterPro" id="IPR000522">
    <property type="entry name" value="ABC_transptr_permease_BtuC"/>
</dbReference>
<feature type="transmembrane region" description="Helical" evidence="8">
    <location>
        <begin position="78"/>
        <end position="98"/>
    </location>
</feature>
<evidence type="ECO:0000256" key="2">
    <source>
        <dbReference type="ARBA" id="ARBA00007935"/>
    </source>
</evidence>
<evidence type="ECO:0000313" key="10">
    <source>
        <dbReference type="Proteomes" id="UP000581769"/>
    </source>
</evidence>
<keyword evidence="10" id="KW-1185">Reference proteome</keyword>
<dbReference type="Gene3D" id="1.10.3470.10">
    <property type="entry name" value="ABC transporter involved in vitamin B12 uptake, BtuC"/>
    <property type="match status" value="1"/>
</dbReference>
<dbReference type="FunFam" id="1.10.3470.10:FF:000001">
    <property type="entry name" value="Vitamin B12 ABC transporter permease BtuC"/>
    <property type="match status" value="1"/>
</dbReference>
<evidence type="ECO:0000256" key="5">
    <source>
        <dbReference type="ARBA" id="ARBA00022692"/>
    </source>
</evidence>
<dbReference type="RefSeq" id="WP_312873862.1">
    <property type="nucleotide sequence ID" value="NZ_JACHMG010000001.1"/>
</dbReference>
<feature type="transmembrane region" description="Helical" evidence="8">
    <location>
        <begin position="24"/>
        <end position="45"/>
    </location>
</feature>
<dbReference type="GO" id="GO:0022857">
    <property type="term" value="F:transmembrane transporter activity"/>
    <property type="evidence" value="ECO:0007669"/>
    <property type="project" value="InterPro"/>
</dbReference>
<comment type="similarity">
    <text evidence="2">Belongs to the binding-protein-dependent transport system permease family. FecCD subfamily.</text>
</comment>
<keyword evidence="5 8" id="KW-0812">Transmembrane</keyword>
<comment type="caution">
    <text evidence="9">The sequence shown here is derived from an EMBL/GenBank/DDBJ whole genome shotgun (WGS) entry which is preliminary data.</text>
</comment>
<feature type="transmembrane region" description="Helical" evidence="8">
    <location>
        <begin position="257"/>
        <end position="284"/>
    </location>
</feature>
<feature type="transmembrane region" description="Helical" evidence="8">
    <location>
        <begin position="324"/>
        <end position="342"/>
    </location>
</feature>
<dbReference type="GO" id="GO:0005886">
    <property type="term" value="C:plasma membrane"/>
    <property type="evidence" value="ECO:0007669"/>
    <property type="project" value="UniProtKB-SubCell"/>
</dbReference>
<reference evidence="9 10" key="1">
    <citation type="submission" date="2020-08" db="EMBL/GenBank/DDBJ databases">
        <title>Sequencing the genomes of 1000 actinobacteria strains.</title>
        <authorList>
            <person name="Klenk H.-P."/>
        </authorList>
    </citation>
    <scope>NUCLEOTIDE SEQUENCE [LARGE SCALE GENOMIC DNA]</scope>
    <source>
        <strain evidence="9 10">DSM 45859</strain>
    </source>
</reference>
<sequence length="350" mass="35565">MSDLDVRVAPGAGPGRAPLSHAAWVRLLGLLVVAGLLLFVVLLSISVGAQSLPLGTVWHALWSGAHDYDSKVILDLRLPRTLVGVAVGVALGLAGTLMQALTRNPLADPGILGVNAGAACAVVIAVAYLGLSSPLGYVWFAFLGAGIASLVVYLLGFRGSVGPVRLALAGTAVSAVLGGLTSTVLVRDAATLEVVRLWQVGSLAGRDPAVTTQLLPFLVAGAVLALTVAAPLNALALGDELGGALGVRTGVTRVLTGIAVILLCGTATAIAGPIGFVGLVVPHAVRIVSGPDQRWLMAYSMLVAPVLLVGADIIGRFVVRPGELEVGVMTAVIGAPLFIALVRSRKKVRL</sequence>
<dbReference type="PANTHER" id="PTHR30472:SF1">
    <property type="entry name" value="FE(3+) DICITRATE TRANSPORT SYSTEM PERMEASE PROTEIN FECC-RELATED"/>
    <property type="match status" value="1"/>
</dbReference>
<keyword evidence="3" id="KW-0813">Transport</keyword>
<accession>A0A840IVL9</accession>
<evidence type="ECO:0000256" key="8">
    <source>
        <dbReference type="SAM" id="Phobius"/>
    </source>
</evidence>
<evidence type="ECO:0000256" key="3">
    <source>
        <dbReference type="ARBA" id="ARBA00022448"/>
    </source>
</evidence>
<dbReference type="EMBL" id="JACHMG010000001">
    <property type="protein sequence ID" value="MBB4685803.1"/>
    <property type="molecule type" value="Genomic_DNA"/>
</dbReference>
<dbReference type="Pfam" id="PF01032">
    <property type="entry name" value="FecCD"/>
    <property type="match status" value="1"/>
</dbReference>
<keyword evidence="4" id="KW-1003">Cell membrane</keyword>
<feature type="transmembrane region" description="Helical" evidence="8">
    <location>
        <begin position="296"/>
        <end position="318"/>
    </location>
</feature>
<dbReference type="Proteomes" id="UP000581769">
    <property type="component" value="Unassembled WGS sequence"/>
</dbReference>
<evidence type="ECO:0000256" key="4">
    <source>
        <dbReference type="ARBA" id="ARBA00022475"/>
    </source>
</evidence>
<organism evidence="9 10">
    <name type="scientific">Amycolatopsis jiangsuensis</name>
    <dbReference type="NCBI Taxonomy" id="1181879"/>
    <lineage>
        <taxon>Bacteria</taxon>
        <taxon>Bacillati</taxon>
        <taxon>Actinomycetota</taxon>
        <taxon>Actinomycetes</taxon>
        <taxon>Pseudonocardiales</taxon>
        <taxon>Pseudonocardiaceae</taxon>
        <taxon>Amycolatopsis</taxon>
    </lineage>
</organism>
<comment type="subcellular location">
    <subcellularLocation>
        <location evidence="1">Cell membrane</location>
        <topology evidence="1">Multi-pass membrane protein</topology>
    </subcellularLocation>
</comment>
<dbReference type="InterPro" id="IPR037294">
    <property type="entry name" value="ABC_BtuC-like"/>
</dbReference>
<keyword evidence="7 8" id="KW-0472">Membrane</keyword>
<dbReference type="AlphaFoldDB" id="A0A840IVL9"/>
<feature type="transmembrane region" description="Helical" evidence="8">
    <location>
        <begin position="110"/>
        <end position="131"/>
    </location>
</feature>
<evidence type="ECO:0000256" key="6">
    <source>
        <dbReference type="ARBA" id="ARBA00022989"/>
    </source>
</evidence>
<dbReference type="PANTHER" id="PTHR30472">
    <property type="entry name" value="FERRIC ENTEROBACTIN TRANSPORT SYSTEM PERMEASE PROTEIN"/>
    <property type="match status" value="1"/>
</dbReference>
<evidence type="ECO:0000256" key="7">
    <source>
        <dbReference type="ARBA" id="ARBA00023136"/>
    </source>
</evidence>
<feature type="transmembrane region" description="Helical" evidence="8">
    <location>
        <begin position="137"/>
        <end position="156"/>
    </location>
</feature>
<dbReference type="CDD" id="cd06550">
    <property type="entry name" value="TM_ABC_iron-siderophores_like"/>
    <property type="match status" value="1"/>
</dbReference>
<evidence type="ECO:0000256" key="1">
    <source>
        <dbReference type="ARBA" id="ARBA00004651"/>
    </source>
</evidence>
<keyword evidence="6 8" id="KW-1133">Transmembrane helix</keyword>
<name>A0A840IVL9_9PSEU</name>
<protein>
    <submittedName>
        <fullName evidence="9">Iron complex transport system permease protein</fullName>
    </submittedName>
</protein>
<dbReference type="SUPFAM" id="SSF81345">
    <property type="entry name" value="ABC transporter involved in vitamin B12 uptake, BtuC"/>
    <property type="match status" value="1"/>
</dbReference>